<reference evidence="1" key="1">
    <citation type="journal article" date="2015" name="Genome Announc.">
        <title>Draft Genome Sequence of Tolypothrix boutellei Strain VB521301.</title>
        <authorList>
            <person name="Chandrababunaidu M.M."/>
            <person name="Singh D."/>
            <person name="Sen D."/>
            <person name="Bhan S."/>
            <person name="Das S."/>
            <person name="Gupta A."/>
            <person name="Adhikary S.P."/>
            <person name="Tripathy S."/>
        </authorList>
    </citation>
    <scope>NUCLEOTIDE SEQUENCE</scope>
    <source>
        <strain evidence="1">VB521301</strain>
    </source>
</reference>
<reference evidence="1" key="2">
    <citation type="submission" date="2019-11" db="EMBL/GenBank/DDBJ databases">
        <title>Improved Assembly of Tolypothrix boutellei genome.</title>
        <authorList>
            <person name="Sarangi A.N."/>
            <person name="Mukherjee M."/>
            <person name="Ghosh S."/>
            <person name="Singh D."/>
            <person name="Das A."/>
            <person name="Kant S."/>
            <person name="Prusty A."/>
            <person name="Tripathy S."/>
        </authorList>
    </citation>
    <scope>NUCLEOTIDE SEQUENCE</scope>
    <source>
        <strain evidence="1">VB521301</strain>
    </source>
</reference>
<evidence type="ECO:0000313" key="1">
    <source>
        <dbReference type="EMBL" id="KAF3886240.1"/>
    </source>
</evidence>
<dbReference type="RefSeq" id="WP_153021457.1">
    <property type="nucleotide sequence ID" value="NZ_JHEG04000001.1"/>
</dbReference>
<name>A0A8S9T1E8_9CYAN</name>
<dbReference type="Proteomes" id="UP000029738">
    <property type="component" value="Unassembled WGS sequence"/>
</dbReference>
<proteinExistence type="predicted"/>
<sequence length="52" mass="6136">MSSSSSNTCDRYLILDNDFDGLQDFQEWWTLPTIHFYYNVAPLFILTFPNPT</sequence>
<comment type="caution">
    <text evidence="1">The sequence shown here is derived from an EMBL/GenBank/DDBJ whole genome shotgun (WGS) entry which is preliminary data.</text>
</comment>
<dbReference type="AlphaFoldDB" id="A0A8S9T1E8"/>
<protein>
    <submittedName>
        <fullName evidence="1">Uncharacterized protein</fullName>
    </submittedName>
</protein>
<dbReference type="EMBL" id="JHEG04000001">
    <property type="protein sequence ID" value="KAF3886240.1"/>
    <property type="molecule type" value="Genomic_DNA"/>
</dbReference>
<keyword evidence="2" id="KW-1185">Reference proteome</keyword>
<evidence type="ECO:0000313" key="2">
    <source>
        <dbReference type="Proteomes" id="UP000029738"/>
    </source>
</evidence>
<accession>A0A8S9T1E8</accession>
<gene>
    <name evidence="1" type="ORF">DA73_0400012705</name>
</gene>
<organism evidence="1 2">
    <name type="scientific">Tolypothrix bouteillei VB521301</name>
    <dbReference type="NCBI Taxonomy" id="1479485"/>
    <lineage>
        <taxon>Bacteria</taxon>
        <taxon>Bacillati</taxon>
        <taxon>Cyanobacteriota</taxon>
        <taxon>Cyanophyceae</taxon>
        <taxon>Nostocales</taxon>
        <taxon>Tolypothrichaceae</taxon>
        <taxon>Tolypothrix</taxon>
    </lineage>
</organism>